<comment type="similarity">
    <text evidence="9">Belongs to the anthranilate phosphoribosyltransferase family.</text>
</comment>
<dbReference type="AlphaFoldDB" id="A0A3Q9UXG5"/>
<dbReference type="GO" id="GO:0005829">
    <property type="term" value="C:cytosol"/>
    <property type="evidence" value="ECO:0007669"/>
    <property type="project" value="TreeGrafter"/>
</dbReference>
<evidence type="ECO:0000256" key="4">
    <source>
        <dbReference type="ARBA" id="ARBA00022679"/>
    </source>
</evidence>
<dbReference type="GO" id="GO:0000287">
    <property type="term" value="F:magnesium ion binding"/>
    <property type="evidence" value="ECO:0007669"/>
    <property type="project" value="UniProtKB-UniRule"/>
</dbReference>
<dbReference type="GO" id="GO:0004048">
    <property type="term" value="F:anthranilate phosphoribosyltransferase activity"/>
    <property type="evidence" value="ECO:0007669"/>
    <property type="project" value="UniProtKB-UniRule"/>
</dbReference>
<dbReference type="InterPro" id="IPR000312">
    <property type="entry name" value="Glycosyl_Trfase_fam3"/>
</dbReference>
<keyword evidence="6 9" id="KW-0057">Aromatic amino acid biosynthesis</keyword>
<feature type="domain" description="Glycosyl transferase family 3 N-terminal" evidence="11">
    <location>
        <begin position="10"/>
        <end position="70"/>
    </location>
</feature>
<evidence type="ECO:0000256" key="1">
    <source>
        <dbReference type="ARBA" id="ARBA00004907"/>
    </source>
</evidence>
<evidence type="ECO:0000256" key="3">
    <source>
        <dbReference type="ARBA" id="ARBA00022676"/>
    </source>
</evidence>
<feature type="binding site" evidence="9">
    <location>
        <position position="92"/>
    </location>
    <ligand>
        <name>5-phospho-alpha-D-ribose 1-diphosphate</name>
        <dbReference type="ChEBI" id="CHEBI:58017"/>
    </ligand>
</feature>
<comment type="similarity">
    <text evidence="8">In the C-terminal section; belongs to the anthranilate phosphoribosyltransferase family.</text>
</comment>
<keyword evidence="3 9" id="KW-0328">Glycosyltransferase</keyword>
<dbReference type="InterPro" id="IPR005940">
    <property type="entry name" value="Anthranilate_Pribosyl_Tfrase"/>
</dbReference>
<keyword evidence="5 9" id="KW-0822">Tryptophan biosynthesis</keyword>
<evidence type="ECO:0000256" key="7">
    <source>
        <dbReference type="ARBA" id="ARBA00052328"/>
    </source>
</evidence>
<dbReference type="Gene3D" id="3.40.1030.10">
    <property type="entry name" value="Nucleoside phosphorylase/phosphoribosyltransferase catalytic domain"/>
    <property type="match status" value="1"/>
</dbReference>
<dbReference type="SUPFAM" id="SSF47648">
    <property type="entry name" value="Nucleoside phosphorylase/phosphoribosyltransferase N-terminal domain"/>
    <property type="match status" value="1"/>
</dbReference>
<comment type="catalytic activity">
    <reaction evidence="7 9">
        <text>N-(5-phospho-beta-D-ribosyl)anthranilate + diphosphate = 5-phospho-alpha-D-ribose 1-diphosphate + anthranilate</text>
        <dbReference type="Rhea" id="RHEA:11768"/>
        <dbReference type="ChEBI" id="CHEBI:16567"/>
        <dbReference type="ChEBI" id="CHEBI:18277"/>
        <dbReference type="ChEBI" id="CHEBI:33019"/>
        <dbReference type="ChEBI" id="CHEBI:58017"/>
        <dbReference type="EC" id="2.4.2.18"/>
    </reaction>
</comment>
<comment type="pathway">
    <text evidence="1 9">Amino-acid biosynthesis; L-tryptophan biosynthesis; L-tryptophan from chorismate: step 2/5.</text>
</comment>
<comment type="caution">
    <text evidence="9">Lacks conserved residue(s) required for the propagation of feature annotation.</text>
</comment>
<dbReference type="EC" id="2.4.2.18" evidence="9"/>
<sequence>MSETLSWPLILGSLLDSSDLSVSEATWAMERVMQGEATPAQLAGLLIALRAKGETVDEIVGFRDAILEHAVPLDVDPMALDIVGTGGDRFGTVNISSTASIIAAAAGTPVVKHGNRAASSSSGSSDVLAALGVDLTLSADRVAEVFRRTGIAFVFAAMFHPGFRHAGPVRAELGVPTVFNFLGPLCNPARPEASAVGVAHLDRVPLFVGVFQTRGATALVFRGDDGLDELTTTGHSHIWEVSRGSVVEHDLDPRDLGLRRASIDQLRGRDAAYNAQVVRSVLAGEEGPVRDIVLLNAAAGLIAFDLARDPGLIRTAILDRLRSALDRAAQAVDSGAATAKLDQWVEETRRGA</sequence>
<dbReference type="HAMAP" id="MF_00211">
    <property type="entry name" value="TrpD"/>
    <property type="match status" value="1"/>
</dbReference>
<feature type="binding site" evidence="9">
    <location>
        <position position="84"/>
    </location>
    <ligand>
        <name>anthranilate</name>
        <dbReference type="ChEBI" id="CHEBI:16567"/>
        <label>1</label>
    </ligand>
</feature>
<feature type="binding site" evidence="9">
    <location>
        <begin position="112"/>
        <end position="120"/>
    </location>
    <ligand>
        <name>5-phospho-alpha-D-ribose 1-diphosphate</name>
        <dbReference type="ChEBI" id="CHEBI:58017"/>
    </ligand>
</feature>
<evidence type="ECO:0000256" key="2">
    <source>
        <dbReference type="ARBA" id="ARBA00022605"/>
    </source>
</evidence>
<dbReference type="Proteomes" id="UP000285317">
    <property type="component" value="Chromosome"/>
</dbReference>
<feature type="binding site" evidence="9">
    <location>
        <position position="96"/>
    </location>
    <ligand>
        <name>Mg(2+)</name>
        <dbReference type="ChEBI" id="CHEBI:18420"/>
        <label>1</label>
    </ligand>
</feature>
<evidence type="ECO:0000256" key="9">
    <source>
        <dbReference type="HAMAP-Rule" id="MF_00211"/>
    </source>
</evidence>
<accession>A0A3Q9UXG5</accession>
<proteinExistence type="inferred from homology"/>
<dbReference type="Pfam" id="PF02885">
    <property type="entry name" value="Glycos_trans_3N"/>
    <property type="match status" value="1"/>
</dbReference>
<keyword evidence="2 9" id="KW-0028">Amino-acid biosynthesis</keyword>
<feature type="binding site" evidence="9">
    <location>
        <position position="170"/>
    </location>
    <ligand>
        <name>anthranilate</name>
        <dbReference type="ChEBI" id="CHEBI:16567"/>
        <label>2</label>
    </ligand>
</feature>
<comment type="function">
    <text evidence="9">Catalyzes the transfer of the phosphoribosyl group of 5-phosphorylribose-1-pyrophosphate (PRPP) to anthranilate to yield N-(5'-phosphoribosyl)-anthranilate (PRA).</text>
</comment>
<evidence type="ECO:0000313" key="12">
    <source>
        <dbReference type="EMBL" id="AZZ52136.1"/>
    </source>
</evidence>
<evidence type="ECO:0000259" key="11">
    <source>
        <dbReference type="Pfam" id="PF02885"/>
    </source>
</evidence>
<dbReference type="InterPro" id="IPR017459">
    <property type="entry name" value="Glycosyl_Trfase_fam3_N_dom"/>
</dbReference>
<protein>
    <recommendedName>
        <fullName evidence="9">Anthranilate phosphoribosyltransferase</fullName>
        <ecNumber evidence="9">2.4.2.18</ecNumber>
    </recommendedName>
</protein>
<comment type="cofactor">
    <cofactor evidence="9">
        <name>Mg(2+)</name>
        <dbReference type="ChEBI" id="CHEBI:18420"/>
    </cofactor>
    <text evidence="9">Binds 2 magnesium ions per monomer.</text>
</comment>
<evidence type="ECO:0000313" key="13">
    <source>
        <dbReference type="Proteomes" id="UP000285317"/>
    </source>
</evidence>
<dbReference type="UniPathway" id="UPA00035">
    <property type="reaction ID" value="UER00041"/>
</dbReference>
<reference evidence="12 13" key="1">
    <citation type="submission" date="2018-03" db="EMBL/GenBank/DDBJ databases">
        <title>Bacteriophage NCPPB3778 and a type I-E CRISPR drive the evolution of the US Biological Select Agent, Rathayibacter toxicus.</title>
        <authorList>
            <person name="Davis E.W.II."/>
            <person name="Tabima J.F."/>
            <person name="Weisberg A.J."/>
            <person name="Dantas Lopes L."/>
            <person name="Wiseman M.S."/>
            <person name="Wiseman M.S."/>
            <person name="Pupko T."/>
            <person name="Belcher M.S."/>
            <person name="Sechler A.J."/>
            <person name="Tancos M.A."/>
            <person name="Schroeder B.K."/>
            <person name="Murray T.D."/>
            <person name="Luster D.G."/>
            <person name="Schneider W.L."/>
            <person name="Rogers E."/>
            <person name="Andreote F.D."/>
            <person name="Grunwald N.J."/>
            <person name="Putnam M.L."/>
            <person name="Chang J.H."/>
        </authorList>
    </citation>
    <scope>NUCLEOTIDE SEQUENCE [LARGE SCALE GENOMIC DNA]</scope>
    <source>
        <strain evidence="12 13">DSM 15932</strain>
    </source>
</reference>
<evidence type="ECO:0000256" key="5">
    <source>
        <dbReference type="ARBA" id="ARBA00022822"/>
    </source>
</evidence>
<feature type="domain" description="Glycosyl transferase family 3" evidence="10">
    <location>
        <begin position="78"/>
        <end position="337"/>
    </location>
</feature>
<keyword evidence="4 9" id="KW-0808">Transferase</keyword>
<feature type="binding site" evidence="9">
    <location>
        <position position="229"/>
    </location>
    <ligand>
        <name>Mg(2+)</name>
        <dbReference type="ChEBI" id="CHEBI:18420"/>
        <label>2</label>
    </ligand>
</feature>
<dbReference type="Gene3D" id="1.20.970.10">
    <property type="entry name" value="Transferase, Pyrimidine Nucleoside Phosphorylase, Chain C"/>
    <property type="match status" value="1"/>
</dbReference>
<evidence type="ECO:0000256" key="6">
    <source>
        <dbReference type="ARBA" id="ARBA00023141"/>
    </source>
</evidence>
<dbReference type="FunFam" id="3.40.1030.10:FF:000002">
    <property type="entry name" value="Anthranilate phosphoribosyltransferase"/>
    <property type="match status" value="1"/>
</dbReference>
<comment type="subunit">
    <text evidence="9">Homodimer.</text>
</comment>
<dbReference type="EMBL" id="CP028137">
    <property type="protein sequence ID" value="AZZ52136.1"/>
    <property type="molecule type" value="Genomic_DNA"/>
</dbReference>
<dbReference type="KEGG" id="rfs:C1I64_08760"/>
<dbReference type="Pfam" id="PF00591">
    <property type="entry name" value="Glycos_transf_3"/>
    <property type="match status" value="1"/>
</dbReference>
<feature type="binding site" evidence="9">
    <location>
        <position position="124"/>
    </location>
    <ligand>
        <name>5-phospho-alpha-D-ribose 1-diphosphate</name>
        <dbReference type="ChEBI" id="CHEBI:58017"/>
    </ligand>
</feature>
<dbReference type="RefSeq" id="WP_123446159.1">
    <property type="nucleotide sequence ID" value="NZ_CP028137.1"/>
</dbReference>
<keyword evidence="9" id="KW-0460">Magnesium</keyword>
<dbReference type="SUPFAM" id="SSF52418">
    <property type="entry name" value="Nucleoside phosphorylase/phosphoribosyltransferase catalytic domain"/>
    <property type="match status" value="1"/>
</dbReference>
<evidence type="ECO:0000259" key="10">
    <source>
        <dbReference type="Pfam" id="PF00591"/>
    </source>
</evidence>
<name>A0A3Q9UXG5_9MICO</name>
<dbReference type="PANTHER" id="PTHR43285:SF2">
    <property type="entry name" value="ANTHRANILATE PHOSPHORIBOSYLTRANSFERASE"/>
    <property type="match status" value="1"/>
</dbReference>
<dbReference type="InterPro" id="IPR035902">
    <property type="entry name" value="Nuc_phospho_transferase"/>
</dbReference>
<feature type="binding site" evidence="9">
    <location>
        <position position="228"/>
    </location>
    <ligand>
        <name>Mg(2+)</name>
        <dbReference type="ChEBI" id="CHEBI:18420"/>
        <label>2</label>
    </ligand>
</feature>
<feature type="binding site" evidence="9">
    <location>
        <begin position="94"/>
        <end position="97"/>
    </location>
    <ligand>
        <name>5-phospho-alpha-D-ribose 1-diphosphate</name>
        <dbReference type="ChEBI" id="CHEBI:58017"/>
    </ligand>
</feature>
<dbReference type="PANTHER" id="PTHR43285">
    <property type="entry name" value="ANTHRANILATE PHOSPHORIBOSYLTRANSFERASE"/>
    <property type="match status" value="1"/>
</dbReference>
<dbReference type="InterPro" id="IPR036320">
    <property type="entry name" value="Glycosyl_Trfase_fam3_N_dom_sf"/>
</dbReference>
<gene>
    <name evidence="9 12" type="primary">trpD</name>
    <name evidence="12" type="ORF">C1I64_08760</name>
</gene>
<dbReference type="GO" id="GO:0000162">
    <property type="term" value="P:L-tryptophan biosynthetic process"/>
    <property type="evidence" value="ECO:0007669"/>
    <property type="project" value="UniProtKB-UniRule"/>
</dbReference>
<feature type="binding site" evidence="9">
    <location>
        <position position="229"/>
    </location>
    <ligand>
        <name>Mg(2+)</name>
        <dbReference type="ChEBI" id="CHEBI:18420"/>
        <label>1</label>
    </ligand>
</feature>
<evidence type="ECO:0000256" key="8">
    <source>
        <dbReference type="ARBA" id="ARBA00061188"/>
    </source>
</evidence>
<keyword evidence="9" id="KW-0479">Metal-binding</keyword>
<feature type="binding site" evidence="9">
    <location>
        <position position="115"/>
    </location>
    <ligand>
        <name>anthranilate</name>
        <dbReference type="ChEBI" id="CHEBI:16567"/>
        <label>1</label>
    </ligand>
</feature>
<dbReference type="NCBIfam" id="TIGR01245">
    <property type="entry name" value="trpD"/>
    <property type="match status" value="1"/>
</dbReference>
<feature type="binding site" evidence="9">
    <location>
        <begin position="87"/>
        <end position="88"/>
    </location>
    <ligand>
        <name>5-phospho-alpha-D-ribose 1-diphosphate</name>
        <dbReference type="ChEBI" id="CHEBI:58017"/>
    </ligand>
</feature>
<feature type="binding site" evidence="9">
    <location>
        <position position="84"/>
    </location>
    <ligand>
        <name>5-phospho-alpha-D-ribose 1-diphosphate</name>
        <dbReference type="ChEBI" id="CHEBI:58017"/>
    </ligand>
</feature>
<organism evidence="12 13">
    <name type="scientific">Rathayibacter festucae DSM 15932</name>
    <dbReference type="NCBI Taxonomy" id="1328866"/>
    <lineage>
        <taxon>Bacteria</taxon>
        <taxon>Bacillati</taxon>
        <taxon>Actinomycetota</taxon>
        <taxon>Actinomycetes</taxon>
        <taxon>Micrococcales</taxon>
        <taxon>Microbacteriaceae</taxon>
        <taxon>Rathayibacter</taxon>
    </lineage>
</organism>